<evidence type="ECO:0000313" key="2">
    <source>
        <dbReference type="EMBL" id="MPM96236.1"/>
    </source>
</evidence>
<protein>
    <recommendedName>
        <fullName evidence="3">Glycerophosphoryl diester phosphodiesterase membrane domain-containing protein</fullName>
    </recommendedName>
</protein>
<reference evidence="2" key="1">
    <citation type="submission" date="2019-08" db="EMBL/GenBank/DDBJ databases">
        <authorList>
            <person name="Kucharzyk K."/>
            <person name="Murdoch R.W."/>
            <person name="Higgins S."/>
            <person name="Loffler F."/>
        </authorList>
    </citation>
    <scope>NUCLEOTIDE SEQUENCE</scope>
</reference>
<feature type="transmembrane region" description="Helical" evidence="1">
    <location>
        <begin position="226"/>
        <end position="254"/>
    </location>
</feature>
<evidence type="ECO:0008006" key="3">
    <source>
        <dbReference type="Google" id="ProtNLM"/>
    </source>
</evidence>
<feature type="transmembrane region" description="Helical" evidence="1">
    <location>
        <begin position="93"/>
        <end position="111"/>
    </location>
</feature>
<keyword evidence="1" id="KW-1133">Transmembrane helix</keyword>
<keyword evidence="1" id="KW-0472">Membrane</keyword>
<sequence>MIIDDIRNRKNLTIADALAYGYAIFKANIVQILYIVLLIYFPLNLVSGYISILLASIESGINIEAILTSEDALMNFINSSQYVSFATYNCIKLVLDMFLAPFGTMAIIAIVKNACEQKNINYLDALKVSFSCGGSFLWLRLIYCIIVGGLYLLGIIPGVILAVFWYFNIQALVLDGKKGMKAFGYSRSLVTGRWFRTLFMLIVFRGLSYGINYLLSFFFMWGAGSYFVVVLVGVLLAIVSTVFVSAETVIYLNYQANIVDKSKVKALPNNNQ</sequence>
<keyword evidence="1" id="KW-0812">Transmembrane</keyword>
<name>A0A645E3T1_9ZZZZ</name>
<feature type="transmembrane region" description="Helical" evidence="1">
    <location>
        <begin position="149"/>
        <end position="173"/>
    </location>
</feature>
<organism evidence="2">
    <name type="scientific">bioreactor metagenome</name>
    <dbReference type="NCBI Taxonomy" id="1076179"/>
    <lineage>
        <taxon>unclassified sequences</taxon>
        <taxon>metagenomes</taxon>
        <taxon>ecological metagenomes</taxon>
    </lineage>
</organism>
<dbReference type="EMBL" id="VSSQ01042626">
    <property type="protein sequence ID" value="MPM96236.1"/>
    <property type="molecule type" value="Genomic_DNA"/>
</dbReference>
<feature type="transmembrane region" description="Helical" evidence="1">
    <location>
        <begin position="194"/>
        <end position="220"/>
    </location>
</feature>
<gene>
    <name evidence="2" type="ORF">SDC9_143394</name>
</gene>
<comment type="caution">
    <text evidence="2">The sequence shown here is derived from an EMBL/GenBank/DDBJ whole genome shotgun (WGS) entry which is preliminary data.</text>
</comment>
<dbReference type="AlphaFoldDB" id="A0A645E3T1"/>
<feature type="transmembrane region" description="Helical" evidence="1">
    <location>
        <begin position="32"/>
        <end position="57"/>
    </location>
</feature>
<accession>A0A645E3T1</accession>
<proteinExistence type="predicted"/>
<evidence type="ECO:0000256" key="1">
    <source>
        <dbReference type="SAM" id="Phobius"/>
    </source>
</evidence>